<dbReference type="EMBL" id="JAMSHJ010000005">
    <property type="protein sequence ID" value="KAI5405043.1"/>
    <property type="molecule type" value="Genomic_DNA"/>
</dbReference>
<proteinExistence type="predicted"/>
<accession>A0A9D4WLI0</accession>
<sequence length="106" mass="11717">MTLCLEIRACILDNSAIQEYLLKVHTIVDSLASIAGSIPASHHIDVILEGHELRLNKFKKSYTPNMVSLNLAQVTYSHAISKDVRSISVDSTSSQMPTPPVEHDFN</sequence>
<organism evidence="1 2">
    <name type="scientific">Pisum sativum</name>
    <name type="common">Garden pea</name>
    <name type="synonym">Lathyrus oleraceus</name>
    <dbReference type="NCBI Taxonomy" id="3888"/>
    <lineage>
        <taxon>Eukaryota</taxon>
        <taxon>Viridiplantae</taxon>
        <taxon>Streptophyta</taxon>
        <taxon>Embryophyta</taxon>
        <taxon>Tracheophyta</taxon>
        <taxon>Spermatophyta</taxon>
        <taxon>Magnoliopsida</taxon>
        <taxon>eudicotyledons</taxon>
        <taxon>Gunneridae</taxon>
        <taxon>Pentapetalae</taxon>
        <taxon>rosids</taxon>
        <taxon>fabids</taxon>
        <taxon>Fabales</taxon>
        <taxon>Fabaceae</taxon>
        <taxon>Papilionoideae</taxon>
        <taxon>50 kb inversion clade</taxon>
        <taxon>NPAAA clade</taxon>
        <taxon>Hologalegina</taxon>
        <taxon>IRL clade</taxon>
        <taxon>Fabeae</taxon>
        <taxon>Lathyrus</taxon>
    </lineage>
</organism>
<evidence type="ECO:0000313" key="2">
    <source>
        <dbReference type="Proteomes" id="UP001058974"/>
    </source>
</evidence>
<gene>
    <name evidence="1" type="ORF">KIW84_051994</name>
</gene>
<dbReference type="Proteomes" id="UP001058974">
    <property type="component" value="Chromosome 5"/>
</dbReference>
<name>A0A9D4WLI0_PEA</name>
<comment type="caution">
    <text evidence="1">The sequence shown here is derived from an EMBL/GenBank/DDBJ whole genome shotgun (WGS) entry which is preliminary data.</text>
</comment>
<evidence type="ECO:0000313" key="1">
    <source>
        <dbReference type="EMBL" id="KAI5405043.1"/>
    </source>
</evidence>
<protein>
    <submittedName>
        <fullName evidence="1">Uncharacterized protein</fullName>
    </submittedName>
</protein>
<keyword evidence="2" id="KW-1185">Reference proteome</keyword>
<dbReference type="Gramene" id="Psat05G0199400-T1">
    <property type="protein sequence ID" value="KAI5405043.1"/>
    <property type="gene ID" value="KIW84_051994"/>
</dbReference>
<reference evidence="1 2" key="1">
    <citation type="journal article" date="2022" name="Nat. Genet.">
        <title>Improved pea reference genome and pan-genome highlight genomic features and evolutionary characteristics.</title>
        <authorList>
            <person name="Yang T."/>
            <person name="Liu R."/>
            <person name="Luo Y."/>
            <person name="Hu S."/>
            <person name="Wang D."/>
            <person name="Wang C."/>
            <person name="Pandey M.K."/>
            <person name="Ge S."/>
            <person name="Xu Q."/>
            <person name="Li N."/>
            <person name="Li G."/>
            <person name="Huang Y."/>
            <person name="Saxena R.K."/>
            <person name="Ji Y."/>
            <person name="Li M."/>
            <person name="Yan X."/>
            <person name="He Y."/>
            <person name="Liu Y."/>
            <person name="Wang X."/>
            <person name="Xiang C."/>
            <person name="Varshney R.K."/>
            <person name="Ding H."/>
            <person name="Gao S."/>
            <person name="Zong X."/>
        </authorList>
    </citation>
    <scope>NUCLEOTIDE SEQUENCE [LARGE SCALE GENOMIC DNA]</scope>
    <source>
        <strain evidence="1 2">cv. Zhongwan 6</strain>
    </source>
</reference>
<dbReference type="AlphaFoldDB" id="A0A9D4WLI0"/>